<organism evidence="1 2">
    <name type="scientific">Taibaiella chishuiensis</name>
    <dbReference type="NCBI Taxonomy" id="1434707"/>
    <lineage>
        <taxon>Bacteria</taxon>
        <taxon>Pseudomonadati</taxon>
        <taxon>Bacteroidota</taxon>
        <taxon>Chitinophagia</taxon>
        <taxon>Chitinophagales</taxon>
        <taxon>Chitinophagaceae</taxon>
        <taxon>Taibaiella</taxon>
    </lineage>
</organism>
<dbReference type="EMBL" id="PYGD01000003">
    <property type="protein sequence ID" value="PSK92788.1"/>
    <property type="molecule type" value="Genomic_DNA"/>
</dbReference>
<gene>
    <name evidence="1" type="ORF">B0I18_103371</name>
</gene>
<name>A0A2P8D6F2_9BACT</name>
<evidence type="ECO:0000313" key="2">
    <source>
        <dbReference type="Proteomes" id="UP000240572"/>
    </source>
</evidence>
<dbReference type="AlphaFoldDB" id="A0A2P8D6F2"/>
<evidence type="ECO:0000313" key="1">
    <source>
        <dbReference type="EMBL" id="PSK92788.1"/>
    </source>
</evidence>
<comment type="caution">
    <text evidence="1">The sequence shown here is derived from an EMBL/GenBank/DDBJ whole genome shotgun (WGS) entry which is preliminary data.</text>
</comment>
<keyword evidence="2" id="KW-1185">Reference proteome</keyword>
<proteinExistence type="predicted"/>
<dbReference type="Proteomes" id="UP000240572">
    <property type="component" value="Unassembled WGS sequence"/>
</dbReference>
<accession>A0A2P8D6F2</accession>
<protein>
    <submittedName>
        <fullName evidence="1">Uncharacterized protein</fullName>
    </submittedName>
</protein>
<reference evidence="1 2" key="1">
    <citation type="submission" date="2018-03" db="EMBL/GenBank/DDBJ databases">
        <title>Genomic Encyclopedia of Type Strains, Phase III (KMG-III): the genomes of soil and plant-associated and newly described type strains.</title>
        <authorList>
            <person name="Whitman W."/>
        </authorList>
    </citation>
    <scope>NUCLEOTIDE SEQUENCE [LARGE SCALE GENOMIC DNA]</scope>
    <source>
        <strain evidence="1 2">CGMCC 1.12700</strain>
    </source>
</reference>
<sequence>MHGCALLKKSRSWLNQDLLFFNSLNNNNNSIREYDNTTLPITGAHKKTAPVKNDRSGELYLLTHRK</sequence>